<keyword evidence="3" id="KW-1185">Reference proteome</keyword>
<protein>
    <submittedName>
        <fullName evidence="2">Uncharacterized protein</fullName>
    </submittedName>
</protein>
<keyword evidence="1" id="KW-0732">Signal</keyword>
<feature type="signal peptide" evidence="1">
    <location>
        <begin position="1"/>
        <end position="19"/>
    </location>
</feature>
<dbReference type="OrthoDB" id="2153847at2759"/>
<evidence type="ECO:0000256" key="1">
    <source>
        <dbReference type="SAM" id="SignalP"/>
    </source>
</evidence>
<dbReference type="Proteomes" id="UP000799291">
    <property type="component" value="Unassembled WGS sequence"/>
</dbReference>
<evidence type="ECO:0000313" key="3">
    <source>
        <dbReference type="Proteomes" id="UP000799291"/>
    </source>
</evidence>
<organism evidence="2 3">
    <name type="scientific">Lentithecium fluviatile CBS 122367</name>
    <dbReference type="NCBI Taxonomy" id="1168545"/>
    <lineage>
        <taxon>Eukaryota</taxon>
        <taxon>Fungi</taxon>
        <taxon>Dikarya</taxon>
        <taxon>Ascomycota</taxon>
        <taxon>Pezizomycotina</taxon>
        <taxon>Dothideomycetes</taxon>
        <taxon>Pleosporomycetidae</taxon>
        <taxon>Pleosporales</taxon>
        <taxon>Massarineae</taxon>
        <taxon>Lentitheciaceae</taxon>
        <taxon>Lentithecium</taxon>
    </lineage>
</organism>
<dbReference type="EMBL" id="MU005582">
    <property type="protein sequence ID" value="KAF2684035.1"/>
    <property type="molecule type" value="Genomic_DNA"/>
</dbReference>
<dbReference type="AlphaFoldDB" id="A0A6G1J171"/>
<sequence>MSKVPSLSLLALLAQSSIAALIPRASPDFGSCSNPTIEYVKDADGIPGWGYKPADTKNFAHGASADIIAITDFICSNLQNVCRAPTTSYELCLAATAKSKEQKEKAAAEAFNNAITATTPAATSTSPTTIPTATVQPKVNIKFSKEQVTFPGHIDPKWWFDTYFIAEGNPAICESGSHRMPEDNYLSFDCEFADNVTAPIIKAALNAVVDATLDNTDIKEEERMFQHIEESYTDEQGDVVSWPSTIFPQSVHIAVAVDIPGVGSALSGNMRYSISKFSSNACKMCSFLSGGGTTTAATAKVVEVV</sequence>
<evidence type="ECO:0000313" key="2">
    <source>
        <dbReference type="EMBL" id="KAF2684035.1"/>
    </source>
</evidence>
<feature type="chain" id="PRO_5026254554" evidence="1">
    <location>
        <begin position="20"/>
        <end position="305"/>
    </location>
</feature>
<feature type="non-terminal residue" evidence="2">
    <location>
        <position position="305"/>
    </location>
</feature>
<reference evidence="2" key="1">
    <citation type="journal article" date="2020" name="Stud. Mycol.">
        <title>101 Dothideomycetes genomes: a test case for predicting lifestyles and emergence of pathogens.</title>
        <authorList>
            <person name="Haridas S."/>
            <person name="Albert R."/>
            <person name="Binder M."/>
            <person name="Bloem J."/>
            <person name="Labutti K."/>
            <person name="Salamov A."/>
            <person name="Andreopoulos B."/>
            <person name="Baker S."/>
            <person name="Barry K."/>
            <person name="Bills G."/>
            <person name="Bluhm B."/>
            <person name="Cannon C."/>
            <person name="Castanera R."/>
            <person name="Culley D."/>
            <person name="Daum C."/>
            <person name="Ezra D."/>
            <person name="Gonzalez J."/>
            <person name="Henrissat B."/>
            <person name="Kuo A."/>
            <person name="Liang C."/>
            <person name="Lipzen A."/>
            <person name="Lutzoni F."/>
            <person name="Magnuson J."/>
            <person name="Mondo S."/>
            <person name="Nolan M."/>
            <person name="Ohm R."/>
            <person name="Pangilinan J."/>
            <person name="Park H.-J."/>
            <person name="Ramirez L."/>
            <person name="Alfaro M."/>
            <person name="Sun H."/>
            <person name="Tritt A."/>
            <person name="Yoshinaga Y."/>
            <person name="Zwiers L.-H."/>
            <person name="Turgeon B."/>
            <person name="Goodwin S."/>
            <person name="Spatafora J."/>
            <person name="Crous P."/>
            <person name="Grigoriev I."/>
        </authorList>
    </citation>
    <scope>NUCLEOTIDE SEQUENCE</scope>
    <source>
        <strain evidence="2">CBS 122367</strain>
    </source>
</reference>
<gene>
    <name evidence="2" type="ORF">K458DRAFT_283926</name>
</gene>
<name>A0A6G1J171_9PLEO</name>
<proteinExistence type="predicted"/>
<accession>A0A6G1J171</accession>